<comment type="function">
    <text evidence="1">Iron-sulfur subunit of the cytochrome bc1 complex, an essential component of the respiratory electron transport chain required for ATP synthesis. The bc1 complex catalyzes the oxidation of menaquinol and the reduction of cytochrome c in the respiratory chain. The bc1 complex operates through a Q-cycle mechanism that couples electron transfer to generation of the proton gradient that drives ATP synthesis.</text>
</comment>
<name>A0A3M0IE33_9ACTN</name>
<keyword evidence="6" id="KW-0411">Iron-sulfur</keyword>
<gene>
    <name evidence="12" type="ORF">CTZ28_05640</name>
</gene>
<evidence type="ECO:0000256" key="9">
    <source>
        <dbReference type="ARBA" id="ARBA00034078"/>
    </source>
</evidence>
<dbReference type="GO" id="GO:0051537">
    <property type="term" value="F:2 iron, 2 sulfur cluster binding"/>
    <property type="evidence" value="ECO:0007669"/>
    <property type="project" value="UniProtKB-KW"/>
</dbReference>
<dbReference type="PRINTS" id="PR00162">
    <property type="entry name" value="RIESKE"/>
</dbReference>
<dbReference type="InterPro" id="IPR006311">
    <property type="entry name" value="TAT_signal"/>
</dbReference>
<evidence type="ECO:0000256" key="8">
    <source>
        <dbReference type="ARBA" id="ARBA00029586"/>
    </source>
</evidence>
<keyword evidence="3" id="KW-0001">2Fe-2S</keyword>
<dbReference type="CDD" id="cd03467">
    <property type="entry name" value="Rieske"/>
    <property type="match status" value="1"/>
</dbReference>
<dbReference type="GO" id="GO:0046872">
    <property type="term" value="F:metal ion binding"/>
    <property type="evidence" value="ECO:0007669"/>
    <property type="project" value="UniProtKB-KW"/>
</dbReference>
<dbReference type="InterPro" id="IPR005805">
    <property type="entry name" value="Rieske_Fe-S_prot_C"/>
</dbReference>
<dbReference type="PROSITE" id="PS51296">
    <property type="entry name" value="RIESKE"/>
    <property type="match status" value="1"/>
</dbReference>
<evidence type="ECO:0000259" key="11">
    <source>
        <dbReference type="PROSITE" id="PS51296"/>
    </source>
</evidence>
<dbReference type="GO" id="GO:0016020">
    <property type="term" value="C:membrane"/>
    <property type="evidence" value="ECO:0007669"/>
    <property type="project" value="InterPro"/>
</dbReference>
<keyword evidence="7" id="KW-1015">Disulfide bond</keyword>
<evidence type="ECO:0000256" key="3">
    <source>
        <dbReference type="ARBA" id="ARBA00022714"/>
    </source>
</evidence>
<dbReference type="AlphaFoldDB" id="A0A3M0IE33"/>
<evidence type="ECO:0000256" key="1">
    <source>
        <dbReference type="ARBA" id="ARBA00002494"/>
    </source>
</evidence>
<dbReference type="GO" id="GO:0004497">
    <property type="term" value="F:monooxygenase activity"/>
    <property type="evidence" value="ECO:0007669"/>
    <property type="project" value="UniProtKB-ARBA"/>
</dbReference>
<dbReference type="InterPro" id="IPR017941">
    <property type="entry name" value="Rieske_2Fe-2S"/>
</dbReference>
<organism evidence="12 13">
    <name type="scientific">Streptomyces shenzhenensis</name>
    <dbReference type="NCBI Taxonomy" id="943815"/>
    <lineage>
        <taxon>Bacteria</taxon>
        <taxon>Bacillati</taxon>
        <taxon>Actinomycetota</taxon>
        <taxon>Actinomycetes</taxon>
        <taxon>Kitasatosporales</taxon>
        <taxon>Streptomycetaceae</taxon>
        <taxon>Streptomyces</taxon>
    </lineage>
</organism>
<dbReference type="Proteomes" id="UP000270471">
    <property type="component" value="Unassembled WGS sequence"/>
</dbReference>
<evidence type="ECO:0000256" key="4">
    <source>
        <dbReference type="ARBA" id="ARBA00022723"/>
    </source>
</evidence>
<evidence type="ECO:0000256" key="2">
    <source>
        <dbReference type="ARBA" id="ARBA00015816"/>
    </source>
</evidence>
<feature type="domain" description="Rieske" evidence="11">
    <location>
        <begin position="67"/>
        <end position="159"/>
    </location>
</feature>
<keyword evidence="13" id="KW-1185">Reference proteome</keyword>
<dbReference type="FunFam" id="2.102.10.10:FF:000016">
    <property type="entry name" value="Nitrite reductase/ring-hydroxylating ferredoxin subunit"/>
    <property type="match status" value="1"/>
</dbReference>
<evidence type="ECO:0000256" key="6">
    <source>
        <dbReference type="ARBA" id="ARBA00023014"/>
    </source>
</evidence>
<dbReference type="OrthoDB" id="25106at2"/>
<feature type="region of interest" description="Disordered" evidence="10">
    <location>
        <begin position="23"/>
        <end position="77"/>
    </location>
</feature>
<keyword evidence="4" id="KW-0479">Metal-binding</keyword>
<accession>A0A3M0IE33</accession>
<dbReference type="InterPro" id="IPR014349">
    <property type="entry name" value="Rieske_Fe-S_prot"/>
</dbReference>
<evidence type="ECO:0000313" key="13">
    <source>
        <dbReference type="Proteomes" id="UP000270471"/>
    </source>
</evidence>
<dbReference type="PROSITE" id="PS51257">
    <property type="entry name" value="PROKAR_LIPOPROTEIN"/>
    <property type="match status" value="1"/>
</dbReference>
<proteinExistence type="predicted"/>
<dbReference type="PANTHER" id="PTHR10134">
    <property type="entry name" value="CYTOCHROME B-C1 COMPLEX SUBUNIT RIESKE, MITOCHONDRIAL"/>
    <property type="match status" value="1"/>
</dbReference>
<evidence type="ECO:0000256" key="10">
    <source>
        <dbReference type="SAM" id="MobiDB-lite"/>
    </source>
</evidence>
<dbReference type="PROSITE" id="PS51318">
    <property type="entry name" value="TAT"/>
    <property type="match status" value="1"/>
</dbReference>
<evidence type="ECO:0000256" key="5">
    <source>
        <dbReference type="ARBA" id="ARBA00023004"/>
    </source>
</evidence>
<reference evidence="12 13" key="1">
    <citation type="submission" date="2017-11" db="EMBL/GenBank/DDBJ databases">
        <title>Draft genome of actinobacteria isolated from guarana (Paullinia cupana (Mart.) Ducke.</title>
        <authorList>
            <person name="Siqueira K.A."/>
            <person name="Liotti R.G."/>
            <person name="Mendes T.A.O."/>
            <person name="Soares M.A."/>
        </authorList>
    </citation>
    <scope>NUCLEOTIDE SEQUENCE [LARGE SCALE GENOMIC DNA]</scope>
    <source>
        <strain evidence="12 13">193</strain>
    </source>
</reference>
<dbReference type="GO" id="GO:0016705">
    <property type="term" value="F:oxidoreductase activity, acting on paired donors, with incorporation or reduction of molecular oxygen"/>
    <property type="evidence" value="ECO:0007669"/>
    <property type="project" value="UniProtKB-ARBA"/>
</dbReference>
<keyword evidence="5" id="KW-0408">Iron</keyword>
<dbReference type="SUPFAM" id="SSF50022">
    <property type="entry name" value="ISP domain"/>
    <property type="match status" value="1"/>
</dbReference>
<sequence length="160" mass="15574">MTHDSTRRTVLATGAAAIAATAAGCGGEGGSSSATSPTTAGAPSTTAAPTGTGSPTSSPTSAGAAGQELARTGDIPVGGGKVFAQQKIVVTQPAQSDFKAFSAICTHRGCTVDKVADGTIDCPCHGSRFHIADGSVAHGPATRPLPAESITVEGNSIRLA</sequence>
<feature type="compositionally biased region" description="Low complexity" evidence="10">
    <location>
        <begin position="31"/>
        <end position="66"/>
    </location>
</feature>
<dbReference type="Pfam" id="PF00355">
    <property type="entry name" value="Rieske"/>
    <property type="match status" value="1"/>
</dbReference>
<dbReference type="EMBL" id="PENI01000003">
    <property type="protein sequence ID" value="RMB86558.1"/>
    <property type="molecule type" value="Genomic_DNA"/>
</dbReference>
<dbReference type="Gene3D" id="2.102.10.10">
    <property type="entry name" value="Rieske [2Fe-2S] iron-sulphur domain"/>
    <property type="match status" value="1"/>
</dbReference>
<evidence type="ECO:0000313" key="12">
    <source>
        <dbReference type="EMBL" id="RMB86558.1"/>
    </source>
</evidence>
<dbReference type="InterPro" id="IPR036922">
    <property type="entry name" value="Rieske_2Fe-2S_sf"/>
</dbReference>
<comment type="caution">
    <text evidence="12">The sequence shown here is derived from an EMBL/GenBank/DDBJ whole genome shotgun (WGS) entry which is preliminary data.</text>
</comment>
<protein>
    <recommendedName>
        <fullName evidence="2">Cytochrome bc1 complex Rieske iron-sulfur subunit</fullName>
    </recommendedName>
    <alternativeName>
        <fullName evidence="8">Cytochrome bc1 reductase complex subunit QcrA</fullName>
    </alternativeName>
</protein>
<comment type="cofactor">
    <cofactor evidence="9">
        <name>[2Fe-2S] cluster</name>
        <dbReference type="ChEBI" id="CHEBI:190135"/>
    </cofactor>
</comment>
<dbReference type="RefSeq" id="WP_121888141.1">
    <property type="nucleotide sequence ID" value="NZ_JBEXWZ010000088.1"/>
</dbReference>
<evidence type="ECO:0000256" key="7">
    <source>
        <dbReference type="ARBA" id="ARBA00023157"/>
    </source>
</evidence>